<organism evidence="11">
    <name type="scientific">Bionectria ochroleuca</name>
    <name type="common">Gliocladium roseum</name>
    <dbReference type="NCBI Taxonomy" id="29856"/>
    <lineage>
        <taxon>Eukaryota</taxon>
        <taxon>Fungi</taxon>
        <taxon>Dikarya</taxon>
        <taxon>Ascomycota</taxon>
        <taxon>Pezizomycotina</taxon>
        <taxon>Sordariomycetes</taxon>
        <taxon>Hypocreomycetidae</taxon>
        <taxon>Hypocreales</taxon>
        <taxon>Bionectriaceae</taxon>
        <taxon>Clonostachys</taxon>
    </lineage>
</organism>
<feature type="transmembrane region" description="Helical" evidence="9">
    <location>
        <begin position="181"/>
        <end position="205"/>
    </location>
</feature>
<feature type="transmembrane region" description="Helical" evidence="9">
    <location>
        <begin position="336"/>
        <end position="356"/>
    </location>
</feature>
<evidence type="ECO:0000313" key="11">
    <source>
        <dbReference type="EMBL" id="CEO57003.1"/>
    </source>
</evidence>
<feature type="transmembrane region" description="Helical" evidence="9">
    <location>
        <begin position="94"/>
        <end position="114"/>
    </location>
</feature>
<dbReference type="PROSITE" id="PS00216">
    <property type="entry name" value="SUGAR_TRANSPORT_1"/>
    <property type="match status" value="1"/>
</dbReference>
<evidence type="ECO:0000256" key="1">
    <source>
        <dbReference type="ARBA" id="ARBA00004141"/>
    </source>
</evidence>
<keyword evidence="6 9" id="KW-0472">Membrane</keyword>
<feature type="transmembrane region" description="Helical" evidence="9">
    <location>
        <begin position="407"/>
        <end position="430"/>
    </location>
</feature>
<feature type="transmembrane region" description="Helical" evidence="9">
    <location>
        <begin position="121"/>
        <end position="141"/>
    </location>
</feature>
<reference evidence="11" key="1">
    <citation type="submission" date="2015-01" db="EMBL/GenBank/DDBJ databases">
        <authorList>
            <person name="Durling Mikael"/>
        </authorList>
    </citation>
    <scope>NUCLEOTIDE SEQUENCE</scope>
</reference>
<comment type="subcellular location">
    <subcellularLocation>
        <location evidence="1">Membrane</location>
        <topology evidence="1">Multi-pass membrane protein</topology>
    </subcellularLocation>
</comment>
<keyword evidence="5 9" id="KW-1133">Transmembrane helix</keyword>
<evidence type="ECO:0000256" key="9">
    <source>
        <dbReference type="SAM" id="Phobius"/>
    </source>
</evidence>
<feature type="domain" description="Major facilitator superfamily (MFS) profile" evidence="10">
    <location>
        <begin position="54"/>
        <end position="498"/>
    </location>
</feature>
<dbReference type="Pfam" id="PF00083">
    <property type="entry name" value="Sugar_tr"/>
    <property type="match status" value="1"/>
</dbReference>
<dbReference type="PROSITE" id="PS50850">
    <property type="entry name" value="MFS"/>
    <property type="match status" value="1"/>
</dbReference>
<comment type="catalytic activity">
    <reaction evidence="7">
        <text>myo-inositol(out) + H(+)(out) = myo-inositol(in) + H(+)(in)</text>
        <dbReference type="Rhea" id="RHEA:60364"/>
        <dbReference type="ChEBI" id="CHEBI:15378"/>
        <dbReference type="ChEBI" id="CHEBI:17268"/>
    </reaction>
</comment>
<dbReference type="GO" id="GO:0005366">
    <property type="term" value="F:myo-inositol:proton symporter activity"/>
    <property type="evidence" value="ECO:0007669"/>
    <property type="project" value="TreeGrafter"/>
</dbReference>
<evidence type="ECO:0000256" key="3">
    <source>
        <dbReference type="ARBA" id="ARBA00022448"/>
    </source>
</evidence>
<dbReference type="PROSITE" id="PS00217">
    <property type="entry name" value="SUGAR_TRANSPORT_2"/>
    <property type="match status" value="1"/>
</dbReference>
<evidence type="ECO:0000256" key="2">
    <source>
        <dbReference type="ARBA" id="ARBA00010992"/>
    </source>
</evidence>
<dbReference type="InterPro" id="IPR020846">
    <property type="entry name" value="MFS_dom"/>
</dbReference>
<dbReference type="InterPro" id="IPR050814">
    <property type="entry name" value="Myo-inositol_Transporter"/>
</dbReference>
<dbReference type="NCBIfam" id="TIGR00879">
    <property type="entry name" value="SP"/>
    <property type="match status" value="1"/>
</dbReference>
<dbReference type="PANTHER" id="PTHR48020">
    <property type="entry name" value="PROTON MYO-INOSITOL COTRANSPORTER"/>
    <property type="match status" value="1"/>
</dbReference>
<sequence>MDPAKQSSDDTRASMAKEGQIEQVENFDLKTSFATVHLADSIEETNTGKFVWLIGLTASIGGMLFGYDTGIISGALVYIHDDLGHNLSSNEKELITALCSGGGFFGAIFAGLSADNYGRKTALYGACLLFTVGAIIQGAAYSIPQMAVGRVIVGFGVGSAAMIVPLYLAEIAPAKFRGRMIGFNNTSITGGQVISYAIGAAFAYVPHGWRYMVGLGGLPSVVLACLLPFCPESPRQLAAHGKFDEARAVIARIYKNATEEMVDAKLETIKAAVDQDNEISKGKRWKAIKKMHTHGPSFRALVCACGLMVLSQMSGFNTLMYYSGTLFNLVGFSNPVAVGLVVSGTNLVMTWINAFLVDPFGRRRLLIYTVWGMSAGLVAVAVAFSYIPVDLESLELKETGGGPSTPAIVMLVFILWFCIFYGLSVGNIAWMSVDFFQMDIRAMGSMWMTCCNWGPNVIVSSTFLTMMKRLTPSGAFGFYACIVFIGWLLIIFFYPDVSGMTLEEVSHVFEHGFGVKHSRELQKARKQAKAGIRD</sequence>
<evidence type="ECO:0000256" key="7">
    <source>
        <dbReference type="ARBA" id="ARBA00049119"/>
    </source>
</evidence>
<keyword evidence="4 9" id="KW-0812">Transmembrane</keyword>
<evidence type="ECO:0000256" key="6">
    <source>
        <dbReference type="ARBA" id="ARBA00023136"/>
    </source>
</evidence>
<dbReference type="PANTHER" id="PTHR48020:SF22">
    <property type="entry name" value="MAJOR FACILITATOR SUPERFAMILY (MFS) PROFILE DOMAIN-CONTAINING PROTEIN-RELATED"/>
    <property type="match status" value="1"/>
</dbReference>
<proteinExistence type="inferred from homology"/>
<dbReference type="InterPro" id="IPR036259">
    <property type="entry name" value="MFS_trans_sf"/>
</dbReference>
<dbReference type="InterPro" id="IPR005828">
    <property type="entry name" value="MFS_sugar_transport-like"/>
</dbReference>
<evidence type="ECO:0000256" key="5">
    <source>
        <dbReference type="ARBA" id="ARBA00022989"/>
    </source>
</evidence>
<accession>A0A0B7KHE8</accession>
<evidence type="ECO:0000256" key="8">
    <source>
        <dbReference type="RuleBase" id="RU003346"/>
    </source>
</evidence>
<dbReference type="SUPFAM" id="SSF103473">
    <property type="entry name" value="MFS general substrate transporter"/>
    <property type="match status" value="1"/>
</dbReference>
<dbReference type="InterPro" id="IPR003663">
    <property type="entry name" value="Sugar/inositol_transpt"/>
</dbReference>
<name>A0A0B7KHE8_BIOOC</name>
<evidence type="ECO:0000259" key="10">
    <source>
        <dbReference type="PROSITE" id="PS50850"/>
    </source>
</evidence>
<feature type="transmembrane region" description="Helical" evidence="9">
    <location>
        <begin position="476"/>
        <end position="494"/>
    </location>
</feature>
<gene>
    <name evidence="11" type="ORF">BN869_000013061_1</name>
</gene>
<protein>
    <recommendedName>
        <fullName evidence="10">Major facilitator superfamily (MFS) profile domain-containing protein</fullName>
    </recommendedName>
</protein>
<feature type="transmembrane region" description="Helical" evidence="9">
    <location>
        <begin position="147"/>
        <end position="169"/>
    </location>
</feature>
<dbReference type="InterPro" id="IPR005829">
    <property type="entry name" value="Sugar_transporter_CS"/>
</dbReference>
<dbReference type="AlphaFoldDB" id="A0A0B7KHE8"/>
<dbReference type="GO" id="GO:1904679">
    <property type="term" value="P:myo-inositol import across plasma membrane"/>
    <property type="evidence" value="ECO:0007669"/>
    <property type="project" value="TreeGrafter"/>
</dbReference>
<feature type="transmembrane region" description="Helical" evidence="9">
    <location>
        <begin position="211"/>
        <end position="230"/>
    </location>
</feature>
<keyword evidence="3 8" id="KW-0813">Transport</keyword>
<comment type="similarity">
    <text evidence="2 8">Belongs to the major facilitator superfamily. Sugar transporter (TC 2.A.1.1) family.</text>
</comment>
<dbReference type="GO" id="GO:0016020">
    <property type="term" value="C:membrane"/>
    <property type="evidence" value="ECO:0007669"/>
    <property type="project" value="UniProtKB-SubCell"/>
</dbReference>
<dbReference type="Gene3D" id="1.20.1250.20">
    <property type="entry name" value="MFS general substrate transporter like domains"/>
    <property type="match status" value="1"/>
</dbReference>
<evidence type="ECO:0000256" key="4">
    <source>
        <dbReference type="ARBA" id="ARBA00022692"/>
    </source>
</evidence>
<feature type="transmembrane region" description="Helical" evidence="9">
    <location>
        <begin position="298"/>
        <end position="316"/>
    </location>
</feature>
<dbReference type="FunFam" id="1.20.1250.20:FF:000073">
    <property type="entry name" value="MFS myo-inositol transporter, putative"/>
    <property type="match status" value="1"/>
</dbReference>
<feature type="transmembrane region" description="Helical" evidence="9">
    <location>
        <begin position="50"/>
        <end position="79"/>
    </location>
</feature>
<dbReference type="EMBL" id="CDPU01000081">
    <property type="protein sequence ID" value="CEO57003.1"/>
    <property type="molecule type" value="Genomic_DNA"/>
</dbReference>
<feature type="transmembrane region" description="Helical" evidence="9">
    <location>
        <begin position="365"/>
        <end position="387"/>
    </location>
</feature>
<feature type="transmembrane region" description="Helical" evidence="9">
    <location>
        <begin position="442"/>
        <end position="464"/>
    </location>
</feature>
<dbReference type="PRINTS" id="PR00171">
    <property type="entry name" value="SUGRTRNSPORT"/>
</dbReference>